<keyword evidence="2" id="KW-1185">Reference proteome</keyword>
<organism evidence="1 2">
    <name type="scientific">Mycena chlorophos</name>
    <name type="common">Agaric fungus</name>
    <name type="synonym">Agaricus chlorophos</name>
    <dbReference type="NCBI Taxonomy" id="658473"/>
    <lineage>
        <taxon>Eukaryota</taxon>
        <taxon>Fungi</taxon>
        <taxon>Dikarya</taxon>
        <taxon>Basidiomycota</taxon>
        <taxon>Agaricomycotina</taxon>
        <taxon>Agaricomycetes</taxon>
        <taxon>Agaricomycetidae</taxon>
        <taxon>Agaricales</taxon>
        <taxon>Marasmiineae</taxon>
        <taxon>Mycenaceae</taxon>
        <taxon>Mycena</taxon>
    </lineage>
</organism>
<reference evidence="1" key="1">
    <citation type="submission" date="2014-09" db="EMBL/GenBank/DDBJ databases">
        <title>Genome sequence of the luminous mushroom Mycena chlorophos for searching fungal bioluminescence genes.</title>
        <authorList>
            <person name="Tanaka Y."/>
            <person name="Kasuga D."/>
            <person name="Oba Y."/>
            <person name="Hase S."/>
            <person name="Sato K."/>
            <person name="Oba Y."/>
            <person name="Sakakibara Y."/>
        </authorList>
    </citation>
    <scope>NUCLEOTIDE SEQUENCE</scope>
</reference>
<protein>
    <submittedName>
        <fullName evidence="1">Uncharacterized protein</fullName>
    </submittedName>
</protein>
<evidence type="ECO:0000313" key="2">
    <source>
        <dbReference type="Proteomes" id="UP000815677"/>
    </source>
</evidence>
<gene>
    <name evidence="1" type="ORF">MCHLO_04774</name>
</gene>
<dbReference type="Proteomes" id="UP000815677">
    <property type="component" value="Unassembled WGS sequence"/>
</dbReference>
<evidence type="ECO:0000313" key="1">
    <source>
        <dbReference type="EMBL" id="GAT47311.1"/>
    </source>
</evidence>
<proteinExistence type="predicted"/>
<sequence>MGGPSPVRSDALTELYSAASASPASTNTDSFEQHVHLLASKAGLVSGDSGLGSSELGVSIGPLEYCGNGYIIRDGGNVVHVALCRGDPNIPLRLEERRVLSDNRITAKLDAPGQLKRARTEKENTAVATGARGWLQARRDAGNCVSAGGGWTAEEEAQVY</sequence>
<name>A0ABQ0L893_MYCCL</name>
<accession>A0ABQ0L893</accession>
<dbReference type="EMBL" id="DF843362">
    <property type="protein sequence ID" value="GAT47311.1"/>
    <property type="molecule type" value="Genomic_DNA"/>
</dbReference>